<proteinExistence type="predicted"/>
<dbReference type="Proteomes" id="UP001279734">
    <property type="component" value="Unassembled WGS sequence"/>
</dbReference>
<accession>A0AAD3SD01</accession>
<sequence length="207" mass="21764">MEDFPHLLATQFPSRSFQSIFHVASKAVKLPDAPRCHHSHPEVSSESALPLSWELNPIINQSGQLIGLEDEVVFALGNPIAEPCAPQIGGVSRFEGSYSPFSLLISYPVSDSLPPSLPLPPPPSGPLPLPTPSSSPSSPTPPPPLDSSNDVLSAANGFENGIGNPSDHSDALGRSYCHEEVVGSTSLGTTPCTLEVMLVSKQLDSPV</sequence>
<protein>
    <submittedName>
        <fullName evidence="2">Uncharacterized protein</fullName>
    </submittedName>
</protein>
<feature type="compositionally biased region" description="Pro residues" evidence="1">
    <location>
        <begin position="116"/>
        <end position="145"/>
    </location>
</feature>
<dbReference type="EMBL" id="BSYO01000008">
    <property type="protein sequence ID" value="GMH08619.1"/>
    <property type="molecule type" value="Genomic_DNA"/>
</dbReference>
<evidence type="ECO:0000313" key="3">
    <source>
        <dbReference type="Proteomes" id="UP001279734"/>
    </source>
</evidence>
<dbReference type="AlphaFoldDB" id="A0AAD3SD01"/>
<reference evidence="2" key="1">
    <citation type="submission" date="2023-05" db="EMBL/GenBank/DDBJ databases">
        <title>Nepenthes gracilis genome sequencing.</title>
        <authorList>
            <person name="Fukushima K."/>
        </authorList>
    </citation>
    <scope>NUCLEOTIDE SEQUENCE</scope>
    <source>
        <strain evidence="2">SING2019-196</strain>
    </source>
</reference>
<organism evidence="2 3">
    <name type="scientific">Nepenthes gracilis</name>
    <name type="common">Slender pitcher plant</name>
    <dbReference type="NCBI Taxonomy" id="150966"/>
    <lineage>
        <taxon>Eukaryota</taxon>
        <taxon>Viridiplantae</taxon>
        <taxon>Streptophyta</taxon>
        <taxon>Embryophyta</taxon>
        <taxon>Tracheophyta</taxon>
        <taxon>Spermatophyta</taxon>
        <taxon>Magnoliopsida</taxon>
        <taxon>eudicotyledons</taxon>
        <taxon>Gunneridae</taxon>
        <taxon>Pentapetalae</taxon>
        <taxon>Caryophyllales</taxon>
        <taxon>Nepenthaceae</taxon>
        <taxon>Nepenthes</taxon>
    </lineage>
</organism>
<feature type="region of interest" description="Disordered" evidence="1">
    <location>
        <begin position="116"/>
        <end position="167"/>
    </location>
</feature>
<comment type="caution">
    <text evidence="2">The sequence shown here is derived from an EMBL/GenBank/DDBJ whole genome shotgun (WGS) entry which is preliminary data.</text>
</comment>
<keyword evidence="3" id="KW-1185">Reference proteome</keyword>
<name>A0AAD3SD01_NEPGR</name>
<gene>
    <name evidence="2" type="ORF">Nepgr_010459</name>
</gene>
<evidence type="ECO:0000313" key="2">
    <source>
        <dbReference type="EMBL" id="GMH08619.1"/>
    </source>
</evidence>
<evidence type="ECO:0000256" key="1">
    <source>
        <dbReference type="SAM" id="MobiDB-lite"/>
    </source>
</evidence>